<dbReference type="InterPro" id="IPR029063">
    <property type="entry name" value="SAM-dependent_MTases_sf"/>
</dbReference>
<dbReference type="STRING" id="1157490.EL26_18180"/>
<evidence type="ECO:0000313" key="17">
    <source>
        <dbReference type="Proteomes" id="UP000027931"/>
    </source>
</evidence>
<feature type="active site" description="Nucleophile" evidence="14">
    <location>
        <position position="386"/>
    </location>
</feature>
<dbReference type="AlphaFoldDB" id="A0A074LLH6"/>
<keyword evidence="17" id="KW-1185">Reference proteome</keyword>
<gene>
    <name evidence="16" type="ORF">EL26_18180</name>
</gene>
<dbReference type="CDD" id="cd02440">
    <property type="entry name" value="AdoMet_MTases"/>
    <property type="match status" value="1"/>
</dbReference>
<dbReference type="InterPro" id="IPR035926">
    <property type="entry name" value="NusB-like_sf"/>
</dbReference>
<dbReference type="InterPro" id="IPR006027">
    <property type="entry name" value="NusB_RsmB_TIM44"/>
</dbReference>
<dbReference type="InterPro" id="IPR023267">
    <property type="entry name" value="RCMT"/>
</dbReference>
<evidence type="ECO:0000256" key="1">
    <source>
        <dbReference type="ARBA" id="ARBA00002724"/>
    </source>
</evidence>
<dbReference type="SUPFAM" id="SSF53335">
    <property type="entry name" value="S-adenosyl-L-methionine-dependent methyltransferases"/>
    <property type="match status" value="1"/>
</dbReference>
<dbReference type="FunFam" id="3.30.70.1170:FF:000003">
    <property type="entry name" value="16S rRNA (Cytosine(967)-C(5))-methyltransferase RsmB"/>
    <property type="match status" value="1"/>
</dbReference>
<sequence>MTTRTATTARDLALNVLLSVETHGAYSNLALTNALRHKRLAPRDVGLATELVYGTIGRMNTIDFYLTPLLKTPLHQLEDWVRNLLRLTVYQLVYLDRVPPFAAINEAVEIAKRRGPKASGFVNGVLRAFLRKKDDIKMPSRERNWVKRVSLEFSHPEWMVKLWEQAYGREVAEEICKANNVRPQVSLRVNSRRLTRDELLRQLQDSGVQAHASSVSPYGILLDQGLDVTKLPAFQEGLCTVQDESSMLVAQALAPSSGMRVLDCCAAPGGKTTHLAELMGDEGEVLAVDIHQHKIELIFNIADRLGLQSITAQAGDIRDVVGDAGMFDRILLDAPCSGLGVIRRKPDLKWGKVPGDVHEIADIQRELLHTAAGALKPGGVLVYSTCTVAPEENEAMIAAFLAEHPEFSGDPLHPHLPAQVMEGTAEDAFSVQIFPQQFGSDGFFIARLRRNS</sequence>
<name>A0A074LLH6_9BACL</name>
<dbReference type="eggNOG" id="COG0144">
    <property type="taxonomic scope" value="Bacteria"/>
</dbReference>
<dbReference type="OrthoDB" id="9810297at2"/>
<evidence type="ECO:0000256" key="14">
    <source>
        <dbReference type="PROSITE-ProRule" id="PRU01023"/>
    </source>
</evidence>
<keyword evidence="6" id="KW-0698">rRNA processing</keyword>
<dbReference type="InterPro" id="IPR049560">
    <property type="entry name" value="MeTrfase_RsmB-F_NOP2_cat"/>
</dbReference>
<dbReference type="FunFam" id="3.40.50.150:FF:000257">
    <property type="entry name" value="16S rRNA methyltransferase"/>
    <property type="match status" value="1"/>
</dbReference>
<dbReference type="Proteomes" id="UP000027931">
    <property type="component" value="Unassembled WGS sequence"/>
</dbReference>
<feature type="binding site" evidence="14">
    <location>
        <begin position="265"/>
        <end position="271"/>
    </location>
    <ligand>
        <name>S-adenosyl-L-methionine</name>
        <dbReference type="ChEBI" id="CHEBI:59789"/>
    </ligand>
</feature>
<comment type="similarity">
    <text evidence="3 14">Belongs to the class I-like SAM-binding methyltransferase superfamily. RsmB/NOP family.</text>
</comment>
<feature type="binding site" evidence="14">
    <location>
        <position position="316"/>
    </location>
    <ligand>
        <name>S-adenosyl-L-methionine</name>
        <dbReference type="ChEBI" id="CHEBI:59789"/>
    </ligand>
</feature>
<evidence type="ECO:0000256" key="12">
    <source>
        <dbReference type="ARBA" id="ARBA00031088"/>
    </source>
</evidence>
<dbReference type="PRINTS" id="PR02008">
    <property type="entry name" value="RCMTFAMILY"/>
</dbReference>
<comment type="catalytic activity">
    <reaction evidence="13">
        <text>cytidine(967) in 16S rRNA + S-adenosyl-L-methionine = 5-methylcytidine(967) in 16S rRNA + S-adenosyl-L-homocysteine + H(+)</text>
        <dbReference type="Rhea" id="RHEA:42748"/>
        <dbReference type="Rhea" id="RHEA-COMP:10219"/>
        <dbReference type="Rhea" id="RHEA-COMP:10220"/>
        <dbReference type="ChEBI" id="CHEBI:15378"/>
        <dbReference type="ChEBI" id="CHEBI:57856"/>
        <dbReference type="ChEBI" id="CHEBI:59789"/>
        <dbReference type="ChEBI" id="CHEBI:74483"/>
        <dbReference type="ChEBI" id="CHEBI:82748"/>
        <dbReference type="EC" id="2.1.1.176"/>
    </reaction>
</comment>
<dbReference type="Pfam" id="PF01029">
    <property type="entry name" value="NusB"/>
    <property type="match status" value="1"/>
</dbReference>
<comment type="function">
    <text evidence="1">Specifically methylates the cytosine at position 967 (m5C967) of 16S rRNA.</text>
</comment>
<dbReference type="GO" id="GO:0005737">
    <property type="term" value="C:cytoplasm"/>
    <property type="evidence" value="ECO:0007669"/>
    <property type="project" value="UniProtKB-SubCell"/>
</dbReference>
<evidence type="ECO:0000256" key="6">
    <source>
        <dbReference type="ARBA" id="ARBA00022552"/>
    </source>
</evidence>
<dbReference type="RefSeq" id="WP_052036520.1">
    <property type="nucleotide sequence ID" value="NZ_JMIR01000030.1"/>
</dbReference>
<dbReference type="InterPro" id="IPR054728">
    <property type="entry name" value="RsmB-like_ferredoxin"/>
</dbReference>
<comment type="subcellular location">
    <subcellularLocation>
        <location evidence="2">Cytoplasm</location>
    </subcellularLocation>
</comment>
<protein>
    <recommendedName>
        <fullName evidence="4">16S rRNA (cytosine(967)-C(5))-methyltransferase</fullName>
        <ecNumber evidence="4">2.1.1.176</ecNumber>
    </recommendedName>
    <alternativeName>
        <fullName evidence="11">16S rRNA m5C967 methyltransferase</fullName>
    </alternativeName>
    <alternativeName>
        <fullName evidence="12">rRNA (cytosine-C(5)-)-methyltransferase RsmB</fullName>
    </alternativeName>
</protein>
<dbReference type="FunFam" id="1.10.940.10:FF:000006">
    <property type="entry name" value="16S rRNA (Cytosine(967)-C(5))-methyltransferase RsmB"/>
    <property type="match status" value="1"/>
</dbReference>
<evidence type="ECO:0000256" key="11">
    <source>
        <dbReference type="ARBA" id="ARBA00030399"/>
    </source>
</evidence>
<dbReference type="PANTHER" id="PTHR22807">
    <property type="entry name" value="NOP2 YEAST -RELATED NOL1/NOP2/FMU SUN DOMAIN-CONTAINING"/>
    <property type="match status" value="1"/>
</dbReference>
<evidence type="ECO:0000256" key="7">
    <source>
        <dbReference type="ARBA" id="ARBA00022603"/>
    </source>
</evidence>
<dbReference type="EC" id="2.1.1.176" evidence="4"/>
<dbReference type="NCBIfam" id="NF011494">
    <property type="entry name" value="PRK14902.1"/>
    <property type="match status" value="1"/>
</dbReference>
<dbReference type="GO" id="GO:0006355">
    <property type="term" value="P:regulation of DNA-templated transcription"/>
    <property type="evidence" value="ECO:0007669"/>
    <property type="project" value="InterPro"/>
</dbReference>
<evidence type="ECO:0000256" key="4">
    <source>
        <dbReference type="ARBA" id="ARBA00012140"/>
    </source>
</evidence>
<organism evidence="16 17">
    <name type="scientific">Tumebacillus flagellatus</name>
    <dbReference type="NCBI Taxonomy" id="1157490"/>
    <lineage>
        <taxon>Bacteria</taxon>
        <taxon>Bacillati</taxon>
        <taxon>Bacillota</taxon>
        <taxon>Bacilli</taxon>
        <taxon>Bacillales</taxon>
        <taxon>Alicyclobacillaceae</taxon>
        <taxon>Tumebacillus</taxon>
    </lineage>
</organism>
<keyword evidence="9 14" id="KW-0949">S-adenosyl-L-methionine</keyword>
<dbReference type="Pfam" id="PF22458">
    <property type="entry name" value="RsmF-B_ferredox"/>
    <property type="match status" value="1"/>
</dbReference>
<dbReference type="Gene3D" id="3.30.70.1170">
    <property type="entry name" value="Sun protein, domain 3"/>
    <property type="match status" value="1"/>
</dbReference>
<reference evidence="16 17" key="1">
    <citation type="journal article" date="2013" name="Int. J. Syst. Evol. Microbiol.">
        <title>Tumebacillus flagellatus sp. nov., an alpha-amylase/pullulanase-producing bacterium isolated from cassava wastewater.</title>
        <authorList>
            <person name="Wang Q."/>
            <person name="Xie N."/>
            <person name="Qin Y."/>
            <person name="Shen N."/>
            <person name="Zhu J."/>
            <person name="Mi H."/>
            <person name="Huang R."/>
        </authorList>
    </citation>
    <scope>NUCLEOTIDE SEQUENCE [LARGE SCALE GENOMIC DNA]</scope>
    <source>
        <strain evidence="16 17">GST4</strain>
    </source>
</reference>
<feature type="binding site" evidence="14">
    <location>
        <position position="333"/>
    </location>
    <ligand>
        <name>S-adenosyl-L-methionine</name>
        <dbReference type="ChEBI" id="CHEBI:59789"/>
    </ligand>
</feature>
<evidence type="ECO:0000256" key="10">
    <source>
        <dbReference type="ARBA" id="ARBA00022884"/>
    </source>
</evidence>
<keyword evidence="5" id="KW-0963">Cytoplasm</keyword>
<dbReference type="SUPFAM" id="SSF48013">
    <property type="entry name" value="NusB-like"/>
    <property type="match status" value="1"/>
</dbReference>
<keyword evidence="7 14" id="KW-0489">Methyltransferase</keyword>
<dbReference type="GO" id="GO:0008649">
    <property type="term" value="F:rRNA methyltransferase activity"/>
    <property type="evidence" value="ECO:0007669"/>
    <property type="project" value="InterPro"/>
</dbReference>
<evidence type="ECO:0000256" key="9">
    <source>
        <dbReference type="ARBA" id="ARBA00022691"/>
    </source>
</evidence>
<dbReference type="PROSITE" id="PS51686">
    <property type="entry name" value="SAM_MT_RSMB_NOP"/>
    <property type="match status" value="1"/>
</dbReference>
<dbReference type="NCBIfam" id="TIGR00563">
    <property type="entry name" value="rsmB"/>
    <property type="match status" value="1"/>
</dbReference>
<evidence type="ECO:0000256" key="8">
    <source>
        <dbReference type="ARBA" id="ARBA00022679"/>
    </source>
</evidence>
<dbReference type="GO" id="GO:0003723">
    <property type="term" value="F:RNA binding"/>
    <property type="evidence" value="ECO:0007669"/>
    <property type="project" value="UniProtKB-UniRule"/>
</dbReference>
<dbReference type="PANTHER" id="PTHR22807:SF53">
    <property type="entry name" value="RIBOSOMAL RNA SMALL SUBUNIT METHYLTRANSFERASE B-RELATED"/>
    <property type="match status" value="1"/>
</dbReference>
<evidence type="ECO:0000313" key="16">
    <source>
        <dbReference type="EMBL" id="KEO81954.1"/>
    </source>
</evidence>
<keyword evidence="8 14" id="KW-0808">Transferase</keyword>
<dbReference type="EMBL" id="JMIR01000030">
    <property type="protein sequence ID" value="KEO81954.1"/>
    <property type="molecule type" value="Genomic_DNA"/>
</dbReference>
<evidence type="ECO:0000256" key="2">
    <source>
        <dbReference type="ARBA" id="ARBA00004496"/>
    </source>
</evidence>
<feature type="binding site" evidence="14">
    <location>
        <position position="289"/>
    </location>
    <ligand>
        <name>S-adenosyl-L-methionine</name>
        <dbReference type="ChEBI" id="CHEBI:59789"/>
    </ligand>
</feature>
<evidence type="ECO:0000256" key="13">
    <source>
        <dbReference type="ARBA" id="ARBA00047283"/>
    </source>
</evidence>
<dbReference type="InterPro" id="IPR018314">
    <property type="entry name" value="RsmB/NOL1/NOP2-like_CS"/>
</dbReference>
<dbReference type="InterPro" id="IPR004573">
    <property type="entry name" value="rRNA_ssu_MeTfrase_B"/>
</dbReference>
<accession>A0A074LLH6</accession>
<proteinExistence type="inferred from homology"/>
<dbReference type="Gene3D" id="3.40.50.150">
    <property type="entry name" value="Vaccinia Virus protein VP39"/>
    <property type="match status" value="1"/>
</dbReference>
<dbReference type="eggNOG" id="COG0781">
    <property type="taxonomic scope" value="Bacteria"/>
</dbReference>
<feature type="domain" description="SAM-dependent MTase RsmB/NOP-type" evidence="15">
    <location>
        <begin position="175"/>
        <end position="451"/>
    </location>
</feature>
<evidence type="ECO:0000259" key="15">
    <source>
        <dbReference type="PROSITE" id="PS51686"/>
    </source>
</evidence>
<dbReference type="Gene3D" id="1.10.940.10">
    <property type="entry name" value="NusB-like"/>
    <property type="match status" value="1"/>
</dbReference>
<dbReference type="PROSITE" id="PS01153">
    <property type="entry name" value="NOL1_NOP2_SUN"/>
    <property type="match status" value="1"/>
</dbReference>
<dbReference type="InterPro" id="IPR001678">
    <property type="entry name" value="MeTrfase_RsmB-F_NOP2_dom"/>
</dbReference>
<evidence type="ECO:0000256" key="3">
    <source>
        <dbReference type="ARBA" id="ARBA00007494"/>
    </source>
</evidence>
<comment type="caution">
    <text evidence="16">The sequence shown here is derived from an EMBL/GenBank/DDBJ whole genome shotgun (WGS) entry which is preliminary data.</text>
</comment>
<dbReference type="Pfam" id="PF01189">
    <property type="entry name" value="Methyltr_RsmB-F"/>
    <property type="match status" value="1"/>
</dbReference>
<keyword evidence="10 14" id="KW-0694">RNA-binding</keyword>
<evidence type="ECO:0000256" key="5">
    <source>
        <dbReference type="ARBA" id="ARBA00022490"/>
    </source>
</evidence>